<feature type="region of interest" description="Disordered" evidence="12">
    <location>
        <begin position="95"/>
        <end position="117"/>
    </location>
</feature>
<keyword evidence="10" id="KW-0943">RNA-mediated gene silencing</keyword>
<feature type="domain" description="Helicase MOV-10 N-terminal" evidence="15">
    <location>
        <begin position="8"/>
        <end position="72"/>
    </location>
</feature>
<evidence type="ECO:0000256" key="4">
    <source>
        <dbReference type="ARBA" id="ARBA00022490"/>
    </source>
</evidence>
<evidence type="ECO:0000256" key="2">
    <source>
        <dbReference type="ARBA" id="ARBA00005601"/>
    </source>
</evidence>
<dbReference type="InterPro" id="IPR049077">
    <property type="entry name" value="MOV-10_Ig-like"/>
</dbReference>
<dbReference type="Proteomes" id="UP001148018">
    <property type="component" value="Unassembled WGS sequence"/>
</dbReference>
<comment type="caution">
    <text evidence="19">The sequence shown here is derived from an EMBL/GenBank/DDBJ whole genome shotgun (WGS) entry which is preliminary data.</text>
</comment>
<dbReference type="CDD" id="cd18038">
    <property type="entry name" value="DEXXQc_Helz-like"/>
    <property type="match status" value="1"/>
</dbReference>
<dbReference type="GO" id="GO:0005524">
    <property type="term" value="F:ATP binding"/>
    <property type="evidence" value="ECO:0007669"/>
    <property type="project" value="UniProtKB-KW"/>
</dbReference>
<dbReference type="AlphaFoldDB" id="A0A9Q0DET4"/>
<evidence type="ECO:0000259" key="15">
    <source>
        <dbReference type="Pfam" id="PF21632"/>
    </source>
</evidence>
<dbReference type="OrthoDB" id="6513042at2759"/>
<gene>
    <name evidence="19" type="ORF">NHX12_012765</name>
</gene>
<feature type="domain" description="DNA2/NAM7 helicase helicase" evidence="13">
    <location>
        <begin position="639"/>
        <end position="711"/>
    </location>
</feature>
<dbReference type="Pfam" id="PF21633">
    <property type="entry name" value="MOV-10_Ig-like"/>
    <property type="match status" value="1"/>
</dbReference>
<sequence length="1032" mass="117094">MNLAKCCQFGLEFHEYLKKTGQETIKRNQLKDIYNKEFRYEYEGINGPNFSKILYSLSVSNKAAVYRGKVRFYSEEKHQYRDQWANSYRRKKPVLVQDGPSSPSSVPGTKAFWPGPEVPGSNARRKLASLLMVKLKEDSTHFISDKNGVVISSDHEVADRKICLCVEDEREHVVRLFVKNAGTTAVYFTYYTLLNWLKCFQMHDEQKVTRARPLTLEPGDKYEIQLMFHASLVSFYPATMAFEFKPDLLPSSVAFHIVRYVQVQRITSLGKELAPVAPYKVFSISALPASDECLVIDGQRPEGQSVMHLKVVIHLKIYKVPQFMNRLIDLLKCPGLKMDQGTRDRKALLEGPLTMENYCDRFQLLLYLEEQQMLVDIKRYNIPNSDGEYAPMYRDKADKRLLVLKVPGVAENRPSVLRGDKILVCPEGKRGVKYRGYVHAVEQESVKLGFSSKLLDGFVDGMRFSIEFNMCPTPLRLQHLAAELAVDHGLGEVLFPTGPPPPSSPPPPETVAELPSLRLFDRQLEKNQEQYKAVQHIVAGTSKPAPYLVFGPPGTGKTVTVVEAIKQIHKTQASCHILACAPSNSAADLVCKRVLDHVDRNKVFRLYANSLDFKRIPTELKDCCNLIGEVYEYPSREDLMKYSIIVTTLCTAGRLVTGGLPLGHFSHVFVDEAGHAVETECIIPIAGLLQPESGQVVLAGDPKQLGPILRSPLVQRFGMGRSLLERLMETIPVYQGTIVDEGEEDKVVDDEDGDEEESMRLFYDPRFVTKLLCNYRSHPAILKMPNSLFYGQELKVCADPMLRNSYCAWEYLPKMDFPVIFHGVMGLDEREASSPSFFNRAEVEHLMNYVRKLLEKDGRKGRSRISAKDIGIITPYRKQVLKIRKALQILERELKMSNLYMDLKVGSVEEFQGQERTVILVSTVRSSAQYTDHDKQFTLGFVKNEKRFNVAVTRAKALLIMVGNPRVLSVDPVWNSFIEYCKDNGGYTGYSYTEEEDAVEKLATLYISIEPPVATEESVLQQQLDPAWRHEL</sequence>
<name>A0A9Q0DET4_9TELE</name>
<dbReference type="GO" id="GO:0016787">
    <property type="term" value="F:hydrolase activity"/>
    <property type="evidence" value="ECO:0007669"/>
    <property type="project" value="UniProtKB-KW"/>
</dbReference>
<keyword evidence="9" id="KW-0694">RNA-binding</keyword>
<evidence type="ECO:0000259" key="18">
    <source>
        <dbReference type="Pfam" id="PF21635"/>
    </source>
</evidence>
<evidence type="ECO:0000256" key="7">
    <source>
        <dbReference type="ARBA" id="ARBA00022806"/>
    </source>
</evidence>
<evidence type="ECO:0000256" key="1">
    <source>
        <dbReference type="ARBA" id="ARBA00004201"/>
    </source>
</evidence>
<comment type="similarity">
    <text evidence="2">Belongs to the DNA2/NAM7 helicase family. SDE3 subfamily.</text>
</comment>
<dbReference type="InterPro" id="IPR049075">
    <property type="entry name" value="MOV-10_N"/>
</dbReference>
<dbReference type="PANTHER" id="PTHR45418">
    <property type="entry name" value="CANCER/TESTIS ANTIGEN 55"/>
    <property type="match status" value="1"/>
</dbReference>
<dbReference type="PANTHER" id="PTHR45418:SF1">
    <property type="entry name" value="CANCER_TESTIS ANTIGEN 55"/>
    <property type="match status" value="1"/>
</dbReference>
<organism evidence="19 20">
    <name type="scientific">Muraenolepis orangiensis</name>
    <name type="common">Patagonian moray cod</name>
    <dbReference type="NCBI Taxonomy" id="630683"/>
    <lineage>
        <taxon>Eukaryota</taxon>
        <taxon>Metazoa</taxon>
        <taxon>Chordata</taxon>
        <taxon>Craniata</taxon>
        <taxon>Vertebrata</taxon>
        <taxon>Euteleostomi</taxon>
        <taxon>Actinopterygii</taxon>
        <taxon>Neopterygii</taxon>
        <taxon>Teleostei</taxon>
        <taxon>Neoteleostei</taxon>
        <taxon>Acanthomorphata</taxon>
        <taxon>Zeiogadaria</taxon>
        <taxon>Gadariae</taxon>
        <taxon>Gadiformes</taxon>
        <taxon>Muraenolepidoidei</taxon>
        <taxon>Muraenolepididae</taxon>
        <taxon>Muraenolepis</taxon>
    </lineage>
</organism>
<evidence type="ECO:0000256" key="3">
    <source>
        <dbReference type="ARBA" id="ARBA00012552"/>
    </source>
</evidence>
<dbReference type="SUPFAM" id="SSF52540">
    <property type="entry name" value="P-loop containing nucleoside triphosphate hydrolases"/>
    <property type="match status" value="1"/>
</dbReference>
<dbReference type="Pfam" id="PF21634">
    <property type="entry name" value="MOV-10_beta-barrel"/>
    <property type="match status" value="1"/>
</dbReference>
<dbReference type="GO" id="GO:0003723">
    <property type="term" value="F:RNA binding"/>
    <property type="evidence" value="ECO:0007669"/>
    <property type="project" value="UniProtKB-KW"/>
</dbReference>
<evidence type="ECO:0000256" key="12">
    <source>
        <dbReference type="SAM" id="MobiDB-lite"/>
    </source>
</evidence>
<dbReference type="InterPro" id="IPR026122">
    <property type="entry name" value="MOV-10/SDE3_DEXXQ/H-box"/>
</dbReference>
<feature type="domain" description="DNA2/NAM7 helicase-like C-terminal" evidence="14">
    <location>
        <begin position="766"/>
        <end position="965"/>
    </location>
</feature>
<evidence type="ECO:0000259" key="14">
    <source>
        <dbReference type="Pfam" id="PF13087"/>
    </source>
</evidence>
<dbReference type="InterPro" id="IPR041677">
    <property type="entry name" value="DNA2/NAM7_AAA_11"/>
</dbReference>
<feature type="domain" description="Helicase MOV-10 Ig-like" evidence="16">
    <location>
        <begin position="141"/>
        <end position="264"/>
    </location>
</feature>
<dbReference type="GO" id="GO:0032574">
    <property type="term" value="F:5'-3' RNA helicase activity"/>
    <property type="evidence" value="ECO:0007669"/>
    <property type="project" value="InterPro"/>
</dbReference>
<evidence type="ECO:0000256" key="10">
    <source>
        <dbReference type="ARBA" id="ARBA00023158"/>
    </source>
</evidence>
<evidence type="ECO:0000256" key="6">
    <source>
        <dbReference type="ARBA" id="ARBA00022801"/>
    </source>
</evidence>
<dbReference type="InterPro" id="IPR049079">
    <property type="entry name" value="Mov-10_helical"/>
</dbReference>
<evidence type="ECO:0000256" key="9">
    <source>
        <dbReference type="ARBA" id="ARBA00022884"/>
    </source>
</evidence>
<dbReference type="EC" id="3.6.4.13" evidence="3"/>
<dbReference type="Gene3D" id="3.40.50.300">
    <property type="entry name" value="P-loop containing nucleotide triphosphate hydrolases"/>
    <property type="match status" value="2"/>
</dbReference>
<dbReference type="InterPro" id="IPR049080">
    <property type="entry name" value="MOV-10-like_beta-barrel"/>
</dbReference>
<feature type="domain" description="DNA2/NAM7 helicase helicase" evidence="13">
    <location>
        <begin position="527"/>
        <end position="622"/>
    </location>
</feature>
<dbReference type="Pfam" id="PF21632">
    <property type="entry name" value="MOV-10_N"/>
    <property type="match status" value="1"/>
</dbReference>
<dbReference type="InterPro" id="IPR047187">
    <property type="entry name" value="SF1_C_Upf1"/>
</dbReference>
<reference evidence="19" key="1">
    <citation type="submission" date="2022-07" db="EMBL/GenBank/DDBJ databases">
        <title>Chromosome-level genome of Muraenolepis orangiensis.</title>
        <authorList>
            <person name="Kim J."/>
        </authorList>
    </citation>
    <scope>NUCLEOTIDE SEQUENCE</scope>
    <source>
        <strain evidence="19">KU_S4_2022</strain>
        <tissue evidence="19">Muscle</tissue>
    </source>
</reference>
<evidence type="ECO:0000259" key="17">
    <source>
        <dbReference type="Pfam" id="PF21634"/>
    </source>
</evidence>
<dbReference type="GO" id="GO:0000932">
    <property type="term" value="C:P-body"/>
    <property type="evidence" value="ECO:0007669"/>
    <property type="project" value="UniProtKB-SubCell"/>
</dbReference>
<evidence type="ECO:0000259" key="13">
    <source>
        <dbReference type="Pfam" id="PF13086"/>
    </source>
</evidence>
<keyword evidence="4" id="KW-0963">Cytoplasm</keyword>
<comment type="catalytic activity">
    <reaction evidence="11">
        <text>ATP + H2O = ADP + phosphate + H(+)</text>
        <dbReference type="Rhea" id="RHEA:13065"/>
        <dbReference type="ChEBI" id="CHEBI:15377"/>
        <dbReference type="ChEBI" id="CHEBI:15378"/>
        <dbReference type="ChEBI" id="CHEBI:30616"/>
        <dbReference type="ChEBI" id="CHEBI:43474"/>
        <dbReference type="ChEBI" id="CHEBI:456216"/>
        <dbReference type="EC" id="3.6.4.13"/>
    </reaction>
</comment>
<feature type="domain" description="Helicase MOV-10-like beta-barrel" evidence="17">
    <location>
        <begin position="386"/>
        <end position="468"/>
    </location>
</feature>
<keyword evidence="6" id="KW-0378">Hydrolase</keyword>
<evidence type="ECO:0000313" key="19">
    <source>
        <dbReference type="EMBL" id="KAJ3586366.1"/>
    </source>
</evidence>
<dbReference type="Pfam" id="PF13086">
    <property type="entry name" value="AAA_11"/>
    <property type="match status" value="2"/>
</dbReference>
<evidence type="ECO:0000256" key="5">
    <source>
        <dbReference type="ARBA" id="ARBA00022741"/>
    </source>
</evidence>
<dbReference type="CDD" id="cd18808">
    <property type="entry name" value="SF1_C_Upf1"/>
    <property type="match status" value="1"/>
</dbReference>
<evidence type="ECO:0000256" key="8">
    <source>
        <dbReference type="ARBA" id="ARBA00022840"/>
    </source>
</evidence>
<evidence type="ECO:0000259" key="16">
    <source>
        <dbReference type="Pfam" id="PF21633"/>
    </source>
</evidence>
<evidence type="ECO:0000256" key="11">
    <source>
        <dbReference type="ARBA" id="ARBA00047984"/>
    </source>
</evidence>
<keyword evidence="8" id="KW-0067">ATP-binding</keyword>
<keyword evidence="20" id="KW-1185">Reference proteome</keyword>
<protein>
    <recommendedName>
        <fullName evidence="3">RNA helicase</fullName>
        <ecNumber evidence="3">3.6.4.13</ecNumber>
    </recommendedName>
</protein>
<proteinExistence type="inferred from homology"/>
<dbReference type="GO" id="GO:0031047">
    <property type="term" value="P:regulatory ncRNA-mediated gene silencing"/>
    <property type="evidence" value="ECO:0007669"/>
    <property type="project" value="UniProtKB-KW"/>
</dbReference>
<comment type="subcellular location">
    <subcellularLocation>
        <location evidence="1">Cytoplasm</location>
        <location evidence="1">P-body</location>
    </subcellularLocation>
</comment>
<feature type="domain" description="Helicase MOV-10 helical" evidence="18">
    <location>
        <begin position="315"/>
        <end position="379"/>
    </location>
</feature>
<dbReference type="InterPro" id="IPR041679">
    <property type="entry name" value="DNA2/NAM7-like_C"/>
</dbReference>
<dbReference type="FunFam" id="3.40.50.300:FF:000608">
    <property type="entry name" value="Mov10 RISC complex RNA helicase"/>
    <property type="match status" value="1"/>
</dbReference>
<dbReference type="EMBL" id="JANIIK010000117">
    <property type="protein sequence ID" value="KAJ3586366.1"/>
    <property type="molecule type" value="Genomic_DNA"/>
</dbReference>
<dbReference type="InterPro" id="IPR027417">
    <property type="entry name" value="P-loop_NTPase"/>
</dbReference>
<evidence type="ECO:0000313" key="20">
    <source>
        <dbReference type="Proteomes" id="UP001148018"/>
    </source>
</evidence>
<keyword evidence="7" id="KW-0347">Helicase</keyword>
<accession>A0A9Q0DET4</accession>
<dbReference type="Pfam" id="PF21635">
    <property type="entry name" value="Mov-10_helical"/>
    <property type="match status" value="1"/>
</dbReference>
<keyword evidence="5" id="KW-0547">Nucleotide-binding</keyword>
<dbReference type="Pfam" id="PF13087">
    <property type="entry name" value="AAA_12"/>
    <property type="match status" value="1"/>
</dbReference>